<evidence type="ECO:0000313" key="7">
    <source>
        <dbReference type="Proteomes" id="UP001174909"/>
    </source>
</evidence>
<dbReference type="SUPFAM" id="SSF53335">
    <property type="entry name" value="S-adenosyl-L-methionine-dependent methyltransferases"/>
    <property type="match status" value="1"/>
</dbReference>
<comment type="caution">
    <text evidence="6">The sequence shown here is derived from an EMBL/GenBank/DDBJ whole genome shotgun (WGS) entry which is preliminary data.</text>
</comment>
<evidence type="ECO:0000256" key="4">
    <source>
        <dbReference type="ARBA" id="ARBA00022884"/>
    </source>
</evidence>
<evidence type="ECO:0000256" key="5">
    <source>
        <dbReference type="SAM" id="MobiDB-lite"/>
    </source>
</evidence>
<protein>
    <submittedName>
        <fullName evidence="6">Dimethyladenosine transferase 1, mitochondrial</fullName>
    </submittedName>
</protein>
<sequence length="127" mass="13894">MSTGVHHPGSVFTPAPKVDAVVLKLVPRLRPLVKVDHLTLERVVKALFTFRRKFIKRGASLLFPTDPHLLPLLFSLSGSTPHPQSPGADNGAGRPTLLHLSTPPRQTLLSICHFVLDNPPLNHLISI</sequence>
<evidence type="ECO:0000313" key="6">
    <source>
        <dbReference type="EMBL" id="CAI7993625.1"/>
    </source>
</evidence>
<dbReference type="InterPro" id="IPR023165">
    <property type="entry name" value="rRNA_Ade_diMease-like_C"/>
</dbReference>
<dbReference type="Proteomes" id="UP001174909">
    <property type="component" value="Unassembled WGS sequence"/>
</dbReference>
<dbReference type="GO" id="GO:0008168">
    <property type="term" value="F:methyltransferase activity"/>
    <property type="evidence" value="ECO:0007669"/>
    <property type="project" value="UniProtKB-KW"/>
</dbReference>
<feature type="region of interest" description="Disordered" evidence="5">
    <location>
        <begin position="80"/>
        <end position="99"/>
    </location>
</feature>
<keyword evidence="4" id="KW-0694">RNA-binding</keyword>
<dbReference type="AlphaFoldDB" id="A0AA35QVN4"/>
<feature type="non-terminal residue" evidence="6">
    <location>
        <position position="127"/>
    </location>
</feature>
<evidence type="ECO:0000256" key="2">
    <source>
        <dbReference type="ARBA" id="ARBA00022679"/>
    </source>
</evidence>
<dbReference type="Pfam" id="PF00398">
    <property type="entry name" value="RrnaAD"/>
    <property type="match status" value="1"/>
</dbReference>
<organism evidence="6 7">
    <name type="scientific">Geodia barretti</name>
    <name type="common">Barrett's horny sponge</name>
    <dbReference type="NCBI Taxonomy" id="519541"/>
    <lineage>
        <taxon>Eukaryota</taxon>
        <taxon>Metazoa</taxon>
        <taxon>Porifera</taxon>
        <taxon>Demospongiae</taxon>
        <taxon>Heteroscleromorpha</taxon>
        <taxon>Tetractinellida</taxon>
        <taxon>Astrophorina</taxon>
        <taxon>Geodiidae</taxon>
        <taxon>Geodia</taxon>
    </lineage>
</organism>
<dbReference type="EMBL" id="CASHTH010000192">
    <property type="protein sequence ID" value="CAI7993625.1"/>
    <property type="molecule type" value="Genomic_DNA"/>
</dbReference>
<dbReference type="Gene3D" id="1.10.8.100">
    <property type="entry name" value="Ribosomal RNA adenine dimethylase-like, domain 2"/>
    <property type="match status" value="1"/>
</dbReference>
<proteinExistence type="predicted"/>
<dbReference type="InterPro" id="IPR029063">
    <property type="entry name" value="SAM-dependent_MTases_sf"/>
</dbReference>
<keyword evidence="3" id="KW-0949">S-adenosyl-L-methionine</keyword>
<gene>
    <name evidence="6" type="ORF">GBAR_LOCUS1287</name>
</gene>
<dbReference type="GO" id="GO:0032259">
    <property type="term" value="P:methylation"/>
    <property type="evidence" value="ECO:0007669"/>
    <property type="project" value="UniProtKB-KW"/>
</dbReference>
<evidence type="ECO:0000256" key="3">
    <source>
        <dbReference type="ARBA" id="ARBA00022691"/>
    </source>
</evidence>
<keyword evidence="1" id="KW-0489">Methyltransferase</keyword>
<evidence type="ECO:0000256" key="1">
    <source>
        <dbReference type="ARBA" id="ARBA00022603"/>
    </source>
</evidence>
<keyword evidence="2 6" id="KW-0808">Transferase</keyword>
<dbReference type="GO" id="GO:0003723">
    <property type="term" value="F:RNA binding"/>
    <property type="evidence" value="ECO:0007669"/>
    <property type="project" value="UniProtKB-KW"/>
</dbReference>
<accession>A0AA35QVN4</accession>
<reference evidence="6" key="1">
    <citation type="submission" date="2023-03" db="EMBL/GenBank/DDBJ databases">
        <authorList>
            <person name="Steffen K."/>
            <person name="Cardenas P."/>
        </authorList>
    </citation>
    <scope>NUCLEOTIDE SEQUENCE</scope>
</reference>
<name>A0AA35QVN4_GEOBA</name>
<dbReference type="InterPro" id="IPR001737">
    <property type="entry name" value="KsgA/Erm"/>
</dbReference>
<keyword evidence="7" id="KW-1185">Reference proteome</keyword>